<feature type="transmembrane region" description="Helical" evidence="7">
    <location>
        <begin position="96"/>
        <end position="116"/>
    </location>
</feature>
<feature type="transmembrane region" description="Helical" evidence="7">
    <location>
        <begin position="667"/>
        <end position="684"/>
    </location>
</feature>
<feature type="transmembrane region" description="Helical" evidence="7">
    <location>
        <begin position="358"/>
        <end position="384"/>
    </location>
</feature>
<feature type="region of interest" description="Disordered" evidence="6">
    <location>
        <begin position="544"/>
        <end position="599"/>
    </location>
</feature>
<feature type="transmembrane region" description="Helical" evidence="7">
    <location>
        <begin position="137"/>
        <end position="159"/>
    </location>
</feature>
<dbReference type="CDD" id="cd11476">
    <property type="entry name" value="SLC5sbd_DUR3"/>
    <property type="match status" value="1"/>
</dbReference>
<feature type="transmembrane region" description="Helical" evidence="7">
    <location>
        <begin position="436"/>
        <end position="454"/>
    </location>
</feature>
<feature type="transmembrane region" description="Helical" evidence="7">
    <location>
        <begin position="405"/>
        <end position="424"/>
    </location>
</feature>
<evidence type="ECO:0000313" key="10">
    <source>
        <dbReference type="Proteomes" id="UP000050424"/>
    </source>
</evidence>
<evidence type="ECO:0000256" key="2">
    <source>
        <dbReference type="ARBA" id="ARBA00006434"/>
    </source>
</evidence>
<evidence type="ECO:0000256" key="3">
    <source>
        <dbReference type="ARBA" id="ARBA00022692"/>
    </source>
</evidence>
<evidence type="ECO:0000256" key="1">
    <source>
        <dbReference type="ARBA" id="ARBA00004141"/>
    </source>
</evidence>
<feature type="compositionally biased region" description="Polar residues" evidence="6">
    <location>
        <begin position="554"/>
        <end position="564"/>
    </location>
</feature>
<comment type="subcellular location">
    <subcellularLocation>
        <location evidence="1">Membrane</location>
        <topology evidence="1">Multi-pass membrane protein</topology>
    </subcellularLocation>
</comment>
<comment type="similarity">
    <text evidence="2">Belongs to the sodium:solute symporter (SSF) (TC 2.A.21) family.</text>
</comment>
<evidence type="ECO:0000256" key="5">
    <source>
        <dbReference type="ARBA" id="ARBA00023136"/>
    </source>
</evidence>
<feature type="transmembrane region" description="Helical" evidence="7">
    <location>
        <begin position="12"/>
        <end position="35"/>
    </location>
</feature>
<dbReference type="InterPro" id="IPR031155">
    <property type="entry name" value="DUR"/>
</dbReference>
<name>A0A0P7AUZ2_9HYPO</name>
<proteinExistence type="inferred from homology"/>
<dbReference type="Proteomes" id="UP000050424">
    <property type="component" value="Unassembled WGS sequence"/>
</dbReference>
<feature type="transmembrane region" description="Helical" evidence="7">
    <location>
        <begin position="629"/>
        <end position="647"/>
    </location>
</feature>
<comment type="caution">
    <text evidence="9">The sequence shown here is derived from an EMBL/GenBank/DDBJ whole genome shotgun (WGS) entry which is preliminary data.</text>
</comment>
<dbReference type="GO" id="GO:0005886">
    <property type="term" value="C:plasma membrane"/>
    <property type="evidence" value="ECO:0007669"/>
    <property type="project" value="TreeGrafter"/>
</dbReference>
<feature type="transmembrane region" description="Helical" evidence="7">
    <location>
        <begin position="500"/>
        <end position="519"/>
    </location>
</feature>
<sequence>MSVQLGVSGVTLIPQATGYGMLIGLGVAFCGVILGGVKIQKKYLSEDSGTSEMFMVANRSVGTGLTASAVFSSWMWINETVFSAAMCYKFGLAVPFWWSTGLCFQIALMAALGVLAKIRVPYAHTSLEIIRMRYGTVGHIVFIILNITNNVFGCASMILTGSQLIFGISGMHFVAATILIPLGVVLYTAVGGLKATFLTDYLHTLIALILIIYFTLSVVTHEAVGGLGGLYDKVVATAAENIIERNYKGSLLTMKSQDAVIWGLILKFGNLALVVMDTAFWQKSFATEVNATVPGYNLAAVAIFGIPWGLGTVFGLTARALHNTPIFPTYPGDLTLAQVNAGFVMPYTIKALIGDQGVVVFLVLLFMALTSTVSSSMIAVSSILSFDVYKTYVNPKASDKRLVHVSHLAVVFHGVFITAVSLALNYGGANMTWIGYFRPILSCPGIIPLALTLCWSGQTQLAAVVSPVLGFFTGLGIWLGTAQAIYGEINMTTTGASLPALYGAIGSLFSPALYSVLLSQYKPYKFDWREFLRIELAEEAQIHIPDQQDESKQHGVNRSSSDGKTQIPGDISAASPERVSDTENDAINTDNEKSQKPVTITNPSTLSLDNVQHPFDAATLRHLRRWYRIAWAMFAGIVLVTFVLWPMPLYRDYIFTKSFFKSWTTVAIIWQFFAFFAVVIYPLYDGRWTHHQLRLFFASRSASSLSQNKPDFGIKRPRKTPPKATYEYRPLPGPRSTRIAILEPAEAFNEPLRLTLKRVLLHNLRRARYEALSYVWGPVTGDRRVYCDGKIITITPNCESALRHLRLKKEARTLWIDALCINQGSNAEKSRQVPLMGDIYESASRVLIWLGPGNNGISSVFQRATLLNPFISSPLYILRAFGPRVGDQVRKWNLVYAVCNWLWHRCYRGSLADAQIMSNISHNEWFSRMWTIQEHLLAKNSVLVAGRHYCSWTAFSSYWVWSLKAIHSLKGTPLPASLRIATWVAFKNAAAAQQDQSISSAPFDIFSGFVECARTHRARDPRDKVYAFLPLIQKLEPRIAPLPVNYSLSYSRVYRDFAKYTIRLSGSLKYLESLPPLRRESSLPSWVMDLQTPAKFAMKRWAASQLDAKATGDSKVDLQLLEHSISGELLLRGSTISDIKVLSTPGPMKPKHDDELKDWFFGWIGEIGKAVQRGDLPWAYASADAGLMEFIDGVIRFDPFLGGSVLFLTTSGLVGVSNFNLQLGDQVVLLAGCSLPTILRPSQCESGKMHFMGVSFVAGISHGEAWVHGDNDTAVTRLETFALI</sequence>
<evidence type="ECO:0000256" key="6">
    <source>
        <dbReference type="SAM" id="MobiDB-lite"/>
    </source>
</evidence>
<organism evidence="9 10">
    <name type="scientific">Neonectria ditissima</name>
    <dbReference type="NCBI Taxonomy" id="78410"/>
    <lineage>
        <taxon>Eukaryota</taxon>
        <taxon>Fungi</taxon>
        <taxon>Dikarya</taxon>
        <taxon>Ascomycota</taxon>
        <taxon>Pezizomycotina</taxon>
        <taxon>Sordariomycetes</taxon>
        <taxon>Hypocreomycetidae</taxon>
        <taxon>Hypocreales</taxon>
        <taxon>Nectriaceae</taxon>
        <taxon>Neonectria</taxon>
    </lineage>
</organism>
<evidence type="ECO:0000259" key="8">
    <source>
        <dbReference type="Pfam" id="PF06985"/>
    </source>
</evidence>
<feature type="domain" description="Heterokaryon incompatibility" evidence="8">
    <location>
        <begin position="769"/>
        <end position="934"/>
    </location>
</feature>
<feature type="transmembrane region" description="Helical" evidence="7">
    <location>
        <begin position="201"/>
        <end position="220"/>
    </location>
</feature>
<keyword evidence="3 7" id="KW-0812">Transmembrane</keyword>
<dbReference type="InterPro" id="IPR001734">
    <property type="entry name" value="Na/solute_symporter"/>
</dbReference>
<dbReference type="Gene3D" id="1.20.1730.10">
    <property type="entry name" value="Sodium/glucose cotransporter"/>
    <property type="match status" value="1"/>
</dbReference>
<dbReference type="InterPro" id="IPR038377">
    <property type="entry name" value="Na/Glc_symporter_sf"/>
</dbReference>
<dbReference type="InterPro" id="IPR010730">
    <property type="entry name" value="HET"/>
</dbReference>
<dbReference type="Pfam" id="PF06985">
    <property type="entry name" value="HET"/>
    <property type="match status" value="1"/>
</dbReference>
<keyword evidence="5 7" id="KW-0472">Membrane</keyword>
<accession>A0A0P7AUZ2</accession>
<feature type="transmembrane region" description="Helical" evidence="7">
    <location>
        <begin position="165"/>
        <end position="189"/>
    </location>
</feature>
<dbReference type="GO" id="GO:0015204">
    <property type="term" value="F:urea transmembrane transporter activity"/>
    <property type="evidence" value="ECO:0007669"/>
    <property type="project" value="InterPro"/>
</dbReference>
<evidence type="ECO:0000256" key="4">
    <source>
        <dbReference type="ARBA" id="ARBA00022989"/>
    </source>
</evidence>
<protein>
    <submittedName>
        <fullName evidence="9">Urea active transporter</fullName>
    </submittedName>
</protein>
<dbReference type="Pfam" id="PF00474">
    <property type="entry name" value="SSF"/>
    <property type="match status" value="1"/>
</dbReference>
<reference evidence="9 10" key="1">
    <citation type="submission" date="2015-09" db="EMBL/GenBank/DDBJ databases">
        <title>Draft genome of a European isolate of the apple canker pathogen Neonectria ditissima.</title>
        <authorList>
            <person name="Gomez-Cortecero A."/>
            <person name="Harrison R.J."/>
            <person name="Armitage A.D."/>
        </authorList>
    </citation>
    <scope>NUCLEOTIDE SEQUENCE [LARGE SCALE GENOMIC DNA]</scope>
    <source>
        <strain evidence="9 10">R09/05</strain>
    </source>
</reference>
<dbReference type="PANTHER" id="PTHR46154">
    <property type="match status" value="1"/>
</dbReference>
<evidence type="ECO:0000256" key="7">
    <source>
        <dbReference type="SAM" id="Phobius"/>
    </source>
</evidence>
<keyword evidence="10" id="KW-1185">Reference proteome</keyword>
<feature type="transmembrane region" description="Helical" evidence="7">
    <location>
        <begin position="259"/>
        <end position="281"/>
    </location>
</feature>
<evidence type="ECO:0000313" key="9">
    <source>
        <dbReference type="EMBL" id="KPM38331.1"/>
    </source>
</evidence>
<feature type="transmembrane region" description="Helical" evidence="7">
    <location>
        <begin position="56"/>
        <end position="76"/>
    </location>
</feature>
<gene>
    <name evidence="9" type="ORF">AK830_g8226</name>
</gene>
<dbReference type="STRING" id="78410.A0A0P7AUZ2"/>
<dbReference type="PROSITE" id="PS50283">
    <property type="entry name" value="NA_SOLUT_SYMP_3"/>
    <property type="match status" value="1"/>
</dbReference>
<keyword evidence="4 7" id="KW-1133">Transmembrane helix</keyword>
<dbReference type="OrthoDB" id="194358at2759"/>
<dbReference type="EMBL" id="LKCW01000137">
    <property type="protein sequence ID" value="KPM38331.1"/>
    <property type="molecule type" value="Genomic_DNA"/>
</dbReference>
<feature type="transmembrane region" description="Helical" evidence="7">
    <location>
        <begin position="461"/>
        <end position="480"/>
    </location>
</feature>
<dbReference type="PANTHER" id="PTHR46154:SF3">
    <property type="entry name" value="DUR32P"/>
    <property type="match status" value="1"/>
</dbReference>
<feature type="transmembrane region" description="Helical" evidence="7">
    <location>
        <begin position="293"/>
        <end position="318"/>
    </location>
</feature>